<feature type="compositionally biased region" description="Basic and acidic residues" evidence="4">
    <location>
        <begin position="13"/>
        <end position="37"/>
    </location>
</feature>
<reference evidence="6" key="1">
    <citation type="submission" date="2022-10" db="EMBL/GenBank/DDBJ databases">
        <title>The complete genomes of actinobacterial strains from the NBC collection.</title>
        <authorList>
            <person name="Joergensen T.S."/>
            <person name="Alvarez Arevalo M."/>
            <person name="Sterndorff E.B."/>
            <person name="Faurdal D."/>
            <person name="Vuksanovic O."/>
            <person name="Mourched A.-S."/>
            <person name="Charusanti P."/>
            <person name="Shaw S."/>
            <person name="Blin K."/>
            <person name="Weber T."/>
        </authorList>
    </citation>
    <scope>NUCLEOTIDE SEQUENCE</scope>
    <source>
        <strain evidence="6">NBC_00254</strain>
    </source>
</reference>
<keyword evidence="2" id="KW-0238">DNA-binding</keyword>
<name>A0ABZ1SKL5_9ACTN</name>
<dbReference type="InterPro" id="IPR050090">
    <property type="entry name" value="Tyrosine_recombinase_XerCD"/>
</dbReference>
<feature type="domain" description="Tyr recombinase" evidence="5">
    <location>
        <begin position="186"/>
        <end position="403"/>
    </location>
</feature>
<feature type="region of interest" description="Disordered" evidence="4">
    <location>
        <begin position="395"/>
        <end position="423"/>
    </location>
</feature>
<evidence type="ECO:0000256" key="3">
    <source>
        <dbReference type="ARBA" id="ARBA00023172"/>
    </source>
</evidence>
<feature type="region of interest" description="Disordered" evidence="4">
    <location>
        <begin position="1"/>
        <end position="37"/>
    </location>
</feature>
<dbReference type="InterPro" id="IPR010998">
    <property type="entry name" value="Integrase_recombinase_N"/>
</dbReference>
<evidence type="ECO:0000259" key="5">
    <source>
        <dbReference type="PROSITE" id="PS51898"/>
    </source>
</evidence>
<keyword evidence="3" id="KW-0233">DNA recombination</keyword>
<dbReference type="RefSeq" id="WP_142650230.1">
    <property type="nucleotide sequence ID" value="NZ_CP108085.1"/>
</dbReference>
<comment type="similarity">
    <text evidence="1">Belongs to the 'phage' integrase family.</text>
</comment>
<dbReference type="InterPro" id="IPR013762">
    <property type="entry name" value="Integrase-like_cat_sf"/>
</dbReference>
<dbReference type="InterPro" id="IPR011010">
    <property type="entry name" value="DNA_brk_join_enz"/>
</dbReference>
<evidence type="ECO:0000313" key="7">
    <source>
        <dbReference type="Proteomes" id="UP001432011"/>
    </source>
</evidence>
<dbReference type="PANTHER" id="PTHR30349">
    <property type="entry name" value="PHAGE INTEGRASE-RELATED"/>
    <property type="match status" value="1"/>
</dbReference>
<dbReference type="InterPro" id="IPR002104">
    <property type="entry name" value="Integrase_catalytic"/>
</dbReference>
<organism evidence="6 7">
    <name type="scientific">Microbispora hainanensis</name>
    <dbReference type="NCBI Taxonomy" id="568844"/>
    <lineage>
        <taxon>Bacteria</taxon>
        <taxon>Bacillati</taxon>
        <taxon>Actinomycetota</taxon>
        <taxon>Actinomycetes</taxon>
        <taxon>Streptosporangiales</taxon>
        <taxon>Streptosporangiaceae</taxon>
        <taxon>Microbispora</taxon>
    </lineage>
</organism>
<dbReference type="PROSITE" id="PS51898">
    <property type="entry name" value="TYR_RECOMBINASE"/>
    <property type="match status" value="1"/>
</dbReference>
<dbReference type="SUPFAM" id="SSF56349">
    <property type="entry name" value="DNA breaking-rejoining enzymes"/>
    <property type="match status" value="1"/>
</dbReference>
<protein>
    <submittedName>
        <fullName evidence="6">Tyrosine-type recombinase/integrase</fullName>
    </submittedName>
</protein>
<accession>A0ABZ1SKL5</accession>
<dbReference type="Gene3D" id="1.10.443.10">
    <property type="entry name" value="Intergrase catalytic core"/>
    <property type="match status" value="1"/>
</dbReference>
<evidence type="ECO:0000313" key="6">
    <source>
        <dbReference type="EMBL" id="WUP73012.1"/>
    </source>
</evidence>
<gene>
    <name evidence="6" type="ORF">OG913_26830</name>
</gene>
<dbReference type="Proteomes" id="UP001432011">
    <property type="component" value="Chromosome"/>
</dbReference>
<dbReference type="EMBL" id="CP108085">
    <property type="protein sequence ID" value="WUP73012.1"/>
    <property type="molecule type" value="Genomic_DNA"/>
</dbReference>
<proteinExistence type="inferred from homology"/>
<keyword evidence="7" id="KW-1185">Reference proteome</keyword>
<evidence type="ECO:0000256" key="2">
    <source>
        <dbReference type="ARBA" id="ARBA00023125"/>
    </source>
</evidence>
<evidence type="ECO:0000256" key="4">
    <source>
        <dbReference type="SAM" id="MobiDB-lite"/>
    </source>
</evidence>
<dbReference type="Gene3D" id="1.10.150.130">
    <property type="match status" value="1"/>
</dbReference>
<evidence type="ECO:0000256" key="1">
    <source>
        <dbReference type="ARBA" id="ARBA00008857"/>
    </source>
</evidence>
<sequence length="423" mass="47692">MTVYDRWHKSRPKAGEKACSEHKRVPSTDHGRGERWQVRWRDDRGEQRKRNFDKRAAAEAFDAKIKHDLSLGTYVDPNAGRVTFRERAEEWLKSAPFDEAVHDQVAMRLRKHIYPVLGHHEVRVLANRPSLVQAWLRGLQGKLAPSYVKVLLAHVSAVFAAALDDGLIAKNPCKASVVRPPALVKEKIKPWKLEWVERMRKELAPRYSAMVDVGAGLGLRQGEILGLSVDDIDFLRRVVHVRRQVKIARNKQLFAPPKGGKTRDVPLPDTVALRLSVHLAAFPPVEVTLPWVELAGKPVSHRLVFTTPNGRAVHREYLNERQWRPALERAGIEVPPNEDGQRRSYRENGMHALRHFYASVLLDGGESIKALSEYLGHHDPGFTLRTYTHLMPSSEDRTRKAVDSALGAHGASPSALDVPSADD</sequence>
<dbReference type="PANTHER" id="PTHR30349:SF64">
    <property type="entry name" value="PROPHAGE INTEGRASE INTD-RELATED"/>
    <property type="match status" value="1"/>
</dbReference>
<dbReference type="Pfam" id="PF00589">
    <property type="entry name" value="Phage_integrase"/>
    <property type="match status" value="1"/>
</dbReference>